<dbReference type="EMBL" id="CAADAN010000010">
    <property type="protein sequence ID" value="VFD33557.1"/>
    <property type="molecule type" value="Genomic_DNA"/>
</dbReference>
<reference evidence="1 2" key="1">
    <citation type="submission" date="2019-02" db="EMBL/GenBank/DDBJ databases">
        <authorList>
            <consortium name="Pathogen Informatics"/>
        </authorList>
    </citation>
    <scope>NUCLEOTIDE SEQUENCE [LARGE SCALE GENOMIC DNA]</scope>
    <source>
        <strain evidence="2">clo34</strain>
    </source>
</reference>
<organism evidence="1 2">
    <name type="scientific">Clostridioides difficile</name>
    <name type="common">Peptoclostridium difficile</name>
    <dbReference type="NCBI Taxonomy" id="1496"/>
    <lineage>
        <taxon>Bacteria</taxon>
        <taxon>Bacillati</taxon>
        <taxon>Bacillota</taxon>
        <taxon>Clostridia</taxon>
        <taxon>Peptostreptococcales</taxon>
        <taxon>Peptostreptococcaceae</taxon>
        <taxon>Clostridioides</taxon>
    </lineage>
</organism>
<dbReference type="AlphaFoldDB" id="A0AB74QE89"/>
<evidence type="ECO:0000313" key="2">
    <source>
        <dbReference type="Proteomes" id="UP000411588"/>
    </source>
</evidence>
<comment type="caution">
    <text evidence="1">The sequence shown here is derived from an EMBL/GenBank/DDBJ whole genome shotgun (WGS) entry which is preliminary data.</text>
</comment>
<sequence length="56" mass="6457">METAISIAKGQIKGANESIKELKSKENYDKESLRWWEGVKQASENILEFLEIESKE</sequence>
<gene>
    <name evidence="1" type="ORF">SAMEA1402399_02626</name>
</gene>
<dbReference type="RefSeq" id="WP_160115609.1">
    <property type="nucleotide sequence ID" value="NZ_CAADAN010000010.1"/>
</dbReference>
<proteinExistence type="predicted"/>
<accession>A0AB74QE89</accession>
<name>A0AB74QE89_CLODI</name>
<evidence type="ECO:0000313" key="1">
    <source>
        <dbReference type="EMBL" id="VFD33557.1"/>
    </source>
</evidence>
<dbReference type="Proteomes" id="UP000411588">
    <property type="component" value="Unassembled WGS sequence"/>
</dbReference>
<protein>
    <submittedName>
        <fullName evidence="1">Uncharacterized protein</fullName>
    </submittedName>
</protein>